<organism evidence="1">
    <name type="scientific">Octopus bimaculoides</name>
    <name type="common">California two-spotted octopus</name>
    <dbReference type="NCBI Taxonomy" id="37653"/>
    <lineage>
        <taxon>Eukaryota</taxon>
        <taxon>Metazoa</taxon>
        <taxon>Spiralia</taxon>
        <taxon>Lophotrochozoa</taxon>
        <taxon>Mollusca</taxon>
        <taxon>Cephalopoda</taxon>
        <taxon>Coleoidea</taxon>
        <taxon>Octopodiformes</taxon>
        <taxon>Octopoda</taxon>
        <taxon>Incirrata</taxon>
        <taxon>Octopodidae</taxon>
        <taxon>Octopus</taxon>
    </lineage>
</organism>
<proteinExistence type="predicted"/>
<reference evidence="1" key="1">
    <citation type="submission" date="2015-07" db="EMBL/GenBank/DDBJ databases">
        <title>MeaNS - Measles Nucleotide Surveillance Program.</title>
        <authorList>
            <person name="Tran T."/>
            <person name="Druce J."/>
        </authorList>
    </citation>
    <scope>NUCLEOTIDE SEQUENCE</scope>
    <source>
        <strain evidence="1">UCB-OBI-ISO-001</strain>
        <tissue evidence="1">Gonad</tissue>
    </source>
</reference>
<dbReference type="EMBL" id="KQ419533">
    <property type="protein sequence ID" value="KOF83276.1"/>
    <property type="molecule type" value="Genomic_DNA"/>
</dbReference>
<evidence type="ECO:0000313" key="1">
    <source>
        <dbReference type="EMBL" id="KOF83276.1"/>
    </source>
</evidence>
<dbReference type="AlphaFoldDB" id="A0A0L8H1Y5"/>
<accession>A0A0L8H1Y5</accession>
<name>A0A0L8H1Y5_OCTBM</name>
<sequence length="89" mass="9983">MSKNNNDTVTIRGKVLQQLIKFQNYLRLKEVLCSSSRKPKLINGVFSAVKRGKTKKQNTQFSRPPKVVCAHAQVFCRLSLSSVSKLSAC</sequence>
<gene>
    <name evidence="1" type="ORF">OCBIM_22024078mg</name>
</gene>
<protein>
    <submittedName>
        <fullName evidence="1">Uncharacterized protein</fullName>
    </submittedName>
</protein>